<dbReference type="Pfam" id="PF04264">
    <property type="entry name" value="YceI"/>
    <property type="match status" value="1"/>
</dbReference>
<reference evidence="2 3" key="1">
    <citation type="submission" date="2018-11" db="EMBL/GenBank/DDBJ databases">
        <title>Lysobacter cryohumiis sp. nov., isolated from soil in the Tianshan Mountains, Xinjiang, China.</title>
        <authorList>
            <person name="Luo Y."/>
            <person name="Sheng H."/>
        </authorList>
    </citation>
    <scope>NUCLEOTIDE SEQUENCE [LARGE SCALE GENOMIC DNA]</scope>
    <source>
        <strain evidence="2 3">ZS60</strain>
    </source>
</reference>
<dbReference type="Gene3D" id="2.40.128.110">
    <property type="entry name" value="Lipid/polyisoprenoid-binding, YceI-like"/>
    <property type="match status" value="1"/>
</dbReference>
<sequence length="217" mass="23937">MVAVTQGLRFTLIAVSFALVGLVSAARLHAQQPSSPAPPRVAPLHTEPVRIDSLRIDPVRSRFGFELRTRWGLRVSGAFPRYDGEVVRLPDGRQQVRIRLASADVVVAGSERYTALARGENFFDAQRYPMIEFVSEPHPRRLARDGGRLRGVLTLHGVRRNESFALQPAGCADPGVGCDVVASGVISRDDYGLDGWRFALANPVRFDLRLRLQEASP</sequence>
<dbReference type="SUPFAM" id="SSF101874">
    <property type="entry name" value="YceI-like"/>
    <property type="match status" value="1"/>
</dbReference>
<dbReference type="OrthoDB" id="5966233at2"/>
<dbReference type="SMART" id="SM00867">
    <property type="entry name" value="YceI"/>
    <property type="match status" value="1"/>
</dbReference>
<keyword evidence="3" id="KW-1185">Reference proteome</keyword>
<dbReference type="InterPro" id="IPR036761">
    <property type="entry name" value="TTHA0802/YceI-like_sf"/>
</dbReference>
<comment type="caution">
    <text evidence="2">The sequence shown here is derived from an EMBL/GenBank/DDBJ whole genome shotgun (WGS) entry which is preliminary data.</text>
</comment>
<protein>
    <submittedName>
        <fullName evidence="2">Polyisoprenoid-binding protein</fullName>
    </submittedName>
</protein>
<dbReference type="PANTHER" id="PTHR34406">
    <property type="entry name" value="PROTEIN YCEI"/>
    <property type="match status" value="1"/>
</dbReference>
<organism evidence="2 3">
    <name type="scientific">Montanilutibacter psychrotolerans</name>
    <dbReference type="NCBI Taxonomy" id="1327343"/>
    <lineage>
        <taxon>Bacteria</taxon>
        <taxon>Pseudomonadati</taxon>
        <taxon>Pseudomonadota</taxon>
        <taxon>Gammaproteobacteria</taxon>
        <taxon>Lysobacterales</taxon>
        <taxon>Lysobacteraceae</taxon>
        <taxon>Montanilutibacter</taxon>
    </lineage>
</organism>
<accession>A0A3M8SRD2</accession>
<dbReference type="Proteomes" id="UP000267049">
    <property type="component" value="Unassembled WGS sequence"/>
</dbReference>
<dbReference type="AlphaFoldDB" id="A0A3M8SRD2"/>
<proteinExistence type="predicted"/>
<dbReference type="InterPro" id="IPR007372">
    <property type="entry name" value="Lipid/polyisoprenoid-bd_YceI"/>
</dbReference>
<evidence type="ECO:0000313" key="3">
    <source>
        <dbReference type="Proteomes" id="UP000267049"/>
    </source>
</evidence>
<evidence type="ECO:0000313" key="2">
    <source>
        <dbReference type="EMBL" id="RNF83901.1"/>
    </source>
</evidence>
<name>A0A3M8SRD2_9GAMM</name>
<evidence type="ECO:0000259" key="1">
    <source>
        <dbReference type="SMART" id="SM00867"/>
    </source>
</evidence>
<dbReference type="PANTHER" id="PTHR34406:SF1">
    <property type="entry name" value="PROTEIN YCEI"/>
    <property type="match status" value="1"/>
</dbReference>
<dbReference type="EMBL" id="RIBS01000004">
    <property type="protein sequence ID" value="RNF83901.1"/>
    <property type="molecule type" value="Genomic_DNA"/>
</dbReference>
<feature type="domain" description="Lipid/polyisoprenoid-binding YceI-like" evidence="1">
    <location>
        <begin position="53"/>
        <end position="211"/>
    </location>
</feature>
<gene>
    <name evidence="2" type="ORF">EER27_09575</name>
</gene>